<proteinExistence type="predicted"/>
<gene>
    <name evidence="1" type="ORF">GGP41_007875</name>
</gene>
<evidence type="ECO:0000313" key="1">
    <source>
        <dbReference type="EMBL" id="KAF5852457.1"/>
    </source>
</evidence>
<dbReference type="EMBL" id="WNKQ01000003">
    <property type="protein sequence ID" value="KAF5852457.1"/>
    <property type="molecule type" value="Genomic_DNA"/>
</dbReference>
<accession>A0A8H5ZN33</accession>
<comment type="caution">
    <text evidence="1">The sequence shown here is derived from an EMBL/GenBank/DDBJ whole genome shotgun (WGS) entry which is preliminary data.</text>
</comment>
<reference evidence="1" key="1">
    <citation type="submission" date="2019-11" db="EMBL/GenBank/DDBJ databases">
        <title>Bipolaris sorokiniana Genome sequencing.</title>
        <authorList>
            <person name="Wang H."/>
        </authorList>
    </citation>
    <scope>NUCLEOTIDE SEQUENCE</scope>
</reference>
<organism evidence="1 2">
    <name type="scientific">Cochliobolus sativus</name>
    <name type="common">Common root rot and spot blotch fungus</name>
    <name type="synonym">Bipolaris sorokiniana</name>
    <dbReference type="NCBI Taxonomy" id="45130"/>
    <lineage>
        <taxon>Eukaryota</taxon>
        <taxon>Fungi</taxon>
        <taxon>Dikarya</taxon>
        <taxon>Ascomycota</taxon>
        <taxon>Pezizomycotina</taxon>
        <taxon>Dothideomycetes</taxon>
        <taxon>Pleosporomycetidae</taxon>
        <taxon>Pleosporales</taxon>
        <taxon>Pleosporineae</taxon>
        <taxon>Pleosporaceae</taxon>
        <taxon>Bipolaris</taxon>
    </lineage>
</organism>
<evidence type="ECO:0000313" key="2">
    <source>
        <dbReference type="Proteomes" id="UP000624244"/>
    </source>
</evidence>
<protein>
    <submittedName>
        <fullName evidence="1">Uncharacterized protein</fullName>
    </submittedName>
</protein>
<name>A0A8H5ZN33_COCSA</name>
<sequence length="79" mass="9317">MRKLSSGLDPGRTIHEQKRNALREFGAPLQRSRHIYRSKKEFLDLLGSDMDSILKEFTGRKELSEFYLMLYADLRVRIS</sequence>
<dbReference type="AlphaFoldDB" id="A0A8H5ZN33"/>
<dbReference type="Proteomes" id="UP000624244">
    <property type="component" value="Unassembled WGS sequence"/>
</dbReference>